<dbReference type="GO" id="GO:0046872">
    <property type="term" value="F:metal ion binding"/>
    <property type="evidence" value="ECO:0007669"/>
    <property type="project" value="InterPro"/>
</dbReference>
<dbReference type="AlphaFoldDB" id="A0A255H083"/>
<dbReference type="PANTHER" id="PTHR11851">
    <property type="entry name" value="METALLOPROTEASE"/>
    <property type="match status" value="1"/>
</dbReference>
<dbReference type="InterPro" id="IPR007863">
    <property type="entry name" value="Peptidase_M16_C"/>
</dbReference>
<proteinExistence type="predicted"/>
<feature type="domain" description="Peptidase M16 N-terminal" evidence="1">
    <location>
        <begin position="29"/>
        <end position="160"/>
    </location>
</feature>
<evidence type="ECO:0000313" key="4">
    <source>
        <dbReference type="Proteomes" id="UP000216311"/>
    </source>
</evidence>
<dbReference type="InterPro" id="IPR011249">
    <property type="entry name" value="Metalloenz_LuxS/M16"/>
</dbReference>
<dbReference type="SUPFAM" id="SSF63411">
    <property type="entry name" value="LuxS/MPP-like metallohydrolase"/>
    <property type="match status" value="2"/>
</dbReference>
<dbReference type="Pfam" id="PF05193">
    <property type="entry name" value="Peptidase_M16_C"/>
    <property type="match status" value="1"/>
</dbReference>
<evidence type="ECO:0000259" key="2">
    <source>
        <dbReference type="Pfam" id="PF05193"/>
    </source>
</evidence>
<organism evidence="3 4">
    <name type="scientific">Enemella dayhoffiae</name>
    <dbReference type="NCBI Taxonomy" id="2016507"/>
    <lineage>
        <taxon>Bacteria</taxon>
        <taxon>Bacillati</taxon>
        <taxon>Actinomycetota</taxon>
        <taxon>Actinomycetes</taxon>
        <taxon>Propionibacteriales</taxon>
        <taxon>Propionibacteriaceae</taxon>
        <taxon>Enemella</taxon>
    </lineage>
</organism>
<comment type="caution">
    <text evidence="3">The sequence shown here is derived from an EMBL/GenBank/DDBJ whole genome shotgun (WGS) entry which is preliminary data.</text>
</comment>
<dbReference type="InterPro" id="IPR050361">
    <property type="entry name" value="MPP/UQCRC_Complex"/>
</dbReference>
<keyword evidence="4" id="KW-1185">Reference proteome</keyword>
<dbReference type="OrthoDB" id="9811314at2"/>
<feature type="domain" description="Peptidase M16 C-terminal" evidence="2">
    <location>
        <begin position="184"/>
        <end position="356"/>
    </location>
</feature>
<name>A0A255H083_9ACTN</name>
<dbReference type="Gene3D" id="3.30.830.10">
    <property type="entry name" value="Metalloenzyme, LuxS/M16 peptidase-like"/>
    <property type="match status" value="2"/>
</dbReference>
<dbReference type="Pfam" id="PF00675">
    <property type="entry name" value="Peptidase_M16"/>
    <property type="match status" value="1"/>
</dbReference>
<protein>
    <submittedName>
        <fullName evidence="3">Peptidase M16</fullName>
    </submittedName>
</protein>
<evidence type="ECO:0000259" key="1">
    <source>
        <dbReference type="Pfam" id="PF00675"/>
    </source>
</evidence>
<dbReference type="PANTHER" id="PTHR11851:SF224">
    <property type="entry name" value="PROCESSING PROTEASE"/>
    <property type="match status" value="1"/>
</dbReference>
<dbReference type="EMBL" id="NMVQ01000034">
    <property type="protein sequence ID" value="OYO19374.1"/>
    <property type="molecule type" value="Genomic_DNA"/>
</dbReference>
<dbReference type="InterPro" id="IPR011765">
    <property type="entry name" value="Pept_M16_N"/>
</dbReference>
<gene>
    <name evidence="3" type="ORF">CGZ93_13490</name>
</gene>
<dbReference type="RefSeq" id="WP_094364667.1">
    <property type="nucleotide sequence ID" value="NZ_NMVQ01000034.1"/>
</dbReference>
<accession>A0A255H083</accession>
<reference evidence="3 4" key="1">
    <citation type="submission" date="2017-07" db="EMBL/GenBank/DDBJ databases">
        <title>Draft whole genome sequences of clinical Proprionibacteriaceae strains.</title>
        <authorList>
            <person name="Bernier A.-M."/>
            <person name="Bernard K."/>
            <person name="Domingo M.-C."/>
        </authorList>
    </citation>
    <scope>NUCLEOTIDE SEQUENCE [LARGE SCALE GENOMIC DNA]</scope>
    <source>
        <strain evidence="3 4">NML 130396</strain>
    </source>
</reference>
<dbReference type="Proteomes" id="UP000216311">
    <property type="component" value="Unassembled WGS sequence"/>
</dbReference>
<evidence type="ECO:0000313" key="3">
    <source>
        <dbReference type="EMBL" id="OYO19374.1"/>
    </source>
</evidence>
<sequence>MSTTPPAVRPPAVWHYPRPTETVLDNGIRVLVHHLPGQQVVSAVLALDLPLTLEDRAIEGVASICSRVLDEGTATHSGDRFAEVLETEGAAFYASQGFSGLQAMVDVPAGRLDAALRLLAEAVREPELNGEDVERHVALRLAEIDQLRANSAQLAATTFRGVLLDPSSRPQRMGAGEPETVRAITPEAVRAFHRAHYGPARATLILAGDFSEDPLPQAAAALGDWANPDQRSVVHEPVGPAAPTAVLVDRPGAVQADLRLGGFGIDRTDPRWPDLQVGGYVVGGAFLSRLNRVLREERGFTYGVNLQQAPLRSGGTYAVTGSFRTEVVGAALGEARQLMDLSANPVTPAELADAQNFFCGVAPLRYATADGLADQTALLVQQGLGPEWMNDYLTGIRAATCESATAAYAEIVDLSALTLVVVGDAAALGDPIRDAGFDITVR</sequence>